<evidence type="ECO:0000313" key="3">
    <source>
        <dbReference type="Proteomes" id="UP001497457"/>
    </source>
</evidence>
<dbReference type="AlphaFoldDB" id="A0ABC9GEB1"/>
<dbReference type="SUPFAM" id="SSF50965">
    <property type="entry name" value="Galactose oxidase, central domain"/>
    <property type="match status" value="1"/>
</dbReference>
<organism evidence="2 3">
    <name type="scientific">Urochloa decumbens</name>
    <dbReference type="NCBI Taxonomy" id="240449"/>
    <lineage>
        <taxon>Eukaryota</taxon>
        <taxon>Viridiplantae</taxon>
        <taxon>Streptophyta</taxon>
        <taxon>Embryophyta</taxon>
        <taxon>Tracheophyta</taxon>
        <taxon>Spermatophyta</taxon>
        <taxon>Magnoliopsida</taxon>
        <taxon>Liliopsida</taxon>
        <taxon>Poales</taxon>
        <taxon>Poaceae</taxon>
        <taxon>PACMAD clade</taxon>
        <taxon>Panicoideae</taxon>
        <taxon>Panicodae</taxon>
        <taxon>Paniceae</taxon>
        <taxon>Melinidinae</taxon>
        <taxon>Urochloa</taxon>
    </lineage>
</organism>
<dbReference type="PANTHER" id="PTHR32133:SF327">
    <property type="entry name" value="F-BOX DOMAIN-CONTAINING PROTEIN"/>
    <property type="match status" value="1"/>
</dbReference>
<feature type="domain" description="F-box" evidence="1">
    <location>
        <begin position="15"/>
        <end position="57"/>
    </location>
</feature>
<evidence type="ECO:0000259" key="1">
    <source>
        <dbReference type="SMART" id="SM00256"/>
    </source>
</evidence>
<name>A0ABC9GEB1_9POAL</name>
<dbReference type="InterPro" id="IPR001810">
    <property type="entry name" value="F-box_dom"/>
</dbReference>
<accession>A0ABC9GEB1</accession>
<keyword evidence="3" id="KW-1185">Reference proteome</keyword>
<dbReference type="Pfam" id="PF00646">
    <property type="entry name" value="F-box"/>
    <property type="match status" value="1"/>
</dbReference>
<protein>
    <recommendedName>
        <fullName evidence="1">F-box domain-containing protein</fullName>
    </recommendedName>
</protein>
<dbReference type="SUPFAM" id="SSF81383">
    <property type="entry name" value="F-box domain"/>
    <property type="match status" value="1"/>
</dbReference>
<dbReference type="PANTHER" id="PTHR32133">
    <property type="entry name" value="OS07G0120400 PROTEIN"/>
    <property type="match status" value="1"/>
</dbReference>
<proteinExistence type="predicted"/>
<dbReference type="InterPro" id="IPR036047">
    <property type="entry name" value="F-box-like_dom_sf"/>
</dbReference>
<dbReference type="InterPro" id="IPR056594">
    <property type="entry name" value="AT5G49610-like_b-prop"/>
</dbReference>
<dbReference type="EMBL" id="OZ075118">
    <property type="protein sequence ID" value="CAL5091715.1"/>
    <property type="molecule type" value="Genomic_DNA"/>
</dbReference>
<dbReference type="Pfam" id="PF23635">
    <property type="entry name" value="Beta-prop_AT5G49610-like"/>
    <property type="match status" value="1"/>
</dbReference>
<dbReference type="InterPro" id="IPR011043">
    <property type="entry name" value="Gal_Oxase/kelch_b-propeller"/>
</dbReference>
<gene>
    <name evidence="2" type="ORF">URODEC1_LOCUS114522</name>
</gene>
<sequence>MAPPHRHPRSPPPLLPELVEEILLRVPPDEPAHLFRAALVCKPWRRILSDRGFLYRYRTFHRTPPLLGYLHNLYANGTGPIPPFVPTSAATPLSAPVLDCGMWWALDCRHGRVLIHTFNPQYLIVWDPITGEQKHLSVPSYPHNYYAGAVLCATDDCDHLDCHCGPFLVVFVGTNEEADDGPLAWASMYSSKTGVWSAPIDIDVDYYIETKPSLLIKDALYFTLEHGISILKYDLGKQVLTEIEPPRVFGSIAMEVEDGALGFVVVGELDNCIYKWLWQPTASGTGRWAQHMVMELETLLPRPAPHTSYEVISLVEGTDTIFISGSTGVFTLDLMSRKVKKVGDSAPYYVILPYLSFYTPDLVKGRTVSTMMMQ</sequence>
<dbReference type="SMART" id="SM00256">
    <property type="entry name" value="FBOX"/>
    <property type="match status" value="1"/>
</dbReference>
<dbReference type="Proteomes" id="UP001497457">
    <property type="component" value="Chromosome 8b"/>
</dbReference>
<evidence type="ECO:0000313" key="2">
    <source>
        <dbReference type="EMBL" id="CAL5091715.1"/>
    </source>
</evidence>
<reference evidence="2" key="1">
    <citation type="submission" date="2024-10" db="EMBL/GenBank/DDBJ databases">
        <authorList>
            <person name="Ryan C."/>
        </authorList>
    </citation>
    <scope>NUCLEOTIDE SEQUENCE [LARGE SCALE GENOMIC DNA]</scope>
</reference>